<feature type="domain" description="Gfo/Idh/MocA-like oxidoreductase N-terminal" evidence="1">
    <location>
        <begin position="47"/>
        <end position="177"/>
    </location>
</feature>
<dbReference type="KEGG" id="pbt:ING2E5B_1757"/>
<dbReference type="EMBL" id="LN515532">
    <property type="protein sequence ID" value="CEA16501.1"/>
    <property type="molecule type" value="Genomic_DNA"/>
</dbReference>
<evidence type="ECO:0000259" key="1">
    <source>
        <dbReference type="Pfam" id="PF01408"/>
    </source>
</evidence>
<evidence type="ECO:0000313" key="3">
    <source>
        <dbReference type="Proteomes" id="UP000032417"/>
    </source>
</evidence>
<sequence>MVHRYWILIVIRKKTTYISIKDKYMKTKALFIAILFGIITVSQAQNRIGIIGLDTSHSVAFTRFLNGDDKKEEFKDFRIVAAYPYGSKTIESSYKRIPEYIEQVKALEVEIVPSIADLLNKVDFVMLETNDGNLHLEQAYEVFKAGKTVFIDKPVGANLAQAIAIFELAKQYNVPLFTSSSLRYIEAAQKLRKGDYGEVIGADCYSPATYEPSHADLAWYGIHGVETLFTIMGEGCKAVNRMSSE</sequence>
<dbReference type="InterPro" id="IPR050463">
    <property type="entry name" value="Gfo/Idh/MocA_oxidrdct_glycsds"/>
</dbReference>
<keyword evidence="3" id="KW-1185">Reference proteome</keyword>
<dbReference type="Pfam" id="PF01408">
    <property type="entry name" value="GFO_IDH_MocA"/>
    <property type="match status" value="1"/>
</dbReference>
<dbReference type="HOGENOM" id="CLU_1132810_0_0_10"/>
<reference evidence="2 3" key="1">
    <citation type="submission" date="2014-08" db="EMBL/GenBank/DDBJ databases">
        <authorList>
            <person name="Wibberg D."/>
        </authorList>
    </citation>
    <scope>NUCLEOTIDE SEQUENCE [LARGE SCALE GENOMIC DNA]</scope>
    <source>
        <strain evidence="3">ING2-E5B</strain>
    </source>
</reference>
<dbReference type="Gene3D" id="3.40.50.720">
    <property type="entry name" value="NAD(P)-binding Rossmann-like Domain"/>
    <property type="match status" value="1"/>
</dbReference>
<proteinExistence type="predicted"/>
<dbReference type="GO" id="GO:0000166">
    <property type="term" value="F:nucleotide binding"/>
    <property type="evidence" value="ECO:0007669"/>
    <property type="project" value="InterPro"/>
</dbReference>
<dbReference type="PANTHER" id="PTHR43818:SF9">
    <property type="entry name" value="HYPOTHETICAL OXIDOREDUCTASE"/>
    <property type="match status" value="1"/>
</dbReference>
<dbReference type="PANTHER" id="PTHR43818">
    <property type="entry name" value="BCDNA.GH03377"/>
    <property type="match status" value="1"/>
</dbReference>
<protein>
    <recommendedName>
        <fullName evidence="1">Gfo/Idh/MocA-like oxidoreductase N-terminal domain-containing protein</fullName>
    </recommendedName>
</protein>
<name>A0A098C254_9BACT</name>
<dbReference type="AlphaFoldDB" id="A0A098C254"/>
<dbReference type="PATRIC" id="fig|1562970.3.peg.1742"/>
<organism evidence="2 3">
    <name type="scientific">Fermentimonas caenicola</name>
    <dbReference type="NCBI Taxonomy" id="1562970"/>
    <lineage>
        <taxon>Bacteria</taxon>
        <taxon>Pseudomonadati</taxon>
        <taxon>Bacteroidota</taxon>
        <taxon>Bacteroidia</taxon>
        <taxon>Bacteroidales</taxon>
        <taxon>Dysgonomonadaceae</taxon>
        <taxon>Fermentimonas</taxon>
    </lineage>
</organism>
<gene>
    <name evidence="2" type="ORF">ING2E5B_1757</name>
</gene>
<dbReference type="Proteomes" id="UP000032417">
    <property type="component" value="Chromosome 1"/>
</dbReference>
<dbReference type="STRING" id="1562970.ING2E5B_1757"/>
<dbReference type="InterPro" id="IPR036291">
    <property type="entry name" value="NAD(P)-bd_dom_sf"/>
</dbReference>
<accession>A0A098C254</accession>
<dbReference type="SUPFAM" id="SSF51735">
    <property type="entry name" value="NAD(P)-binding Rossmann-fold domains"/>
    <property type="match status" value="1"/>
</dbReference>
<dbReference type="InterPro" id="IPR000683">
    <property type="entry name" value="Gfo/Idh/MocA-like_OxRdtase_N"/>
</dbReference>
<evidence type="ECO:0000313" key="2">
    <source>
        <dbReference type="EMBL" id="CEA16501.1"/>
    </source>
</evidence>